<gene>
    <name evidence="1" type="ordered locus">SGRA_2548</name>
</gene>
<dbReference type="eggNOG" id="COG3063">
    <property type="taxonomic scope" value="Bacteria"/>
</dbReference>
<name>H6L6N0_SAPGL</name>
<evidence type="ECO:0000313" key="1">
    <source>
        <dbReference type="EMBL" id="AFC25276.1"/>
    </source>
</evidence>
<dbReference type="AlphaFoldDB" id="H6L6N0"/>
<dbReference type="InterPro" id="IPR011990">
    <property type="entry name" value="TPR-like_helical_dom_sf"/>
</dbReference>
<proteinExistence type="predicted"/>
<reference evidence="1 2" key="1">
    <citation type="journal article" date="2012" name="Stand. Genomic Sci.">
        <title>Complete genome sequencing and analysis of Saprospira grandis str. Lewin, a predatory marine bacterium.</title>
        <authorList>
            <person name="Saw J.H."/>
            <person name="Yuryev A."/>
            <person name="Kanbe M."/>
            <person name="Hou S."/>
            <person name="Young A.G."/>
            <person name="Aizawa S."/>
            <person name="Alam M."/>
        </authorList>
    </citation>
    <scope>NUCLEOTIDE SEQUENCE [LARGE SCALE GENOMIC DNA]</scope>
    <source>
        <strain evidence="1 2">Lewin</strain>
    </source>
</reference>
<dbReference type="RefSeq" id="WP_015692888.1">
    <property type="nucleotide sequence ID" value="NC_016940.1"/>
</dbReference>
<organism evidence="1 2">
    <name type="scientific">Saprospira grandis (strain Lewin)</name>
    <dbReference type="NCBI Taxonomy" id="984262"/>
    <lineage>
        <taxon>Bacteria</taxon>
        <taxon>Pseudomonadati</taxon>
        <taxon>Bacteroidota</taxon>
        <taxon>Saprospiria</taxon>
        <taxon>Saprospirales</taxon>
        <taxon>Saprospiraceae</taxon>
        <taxon>Saprospira</taxon>
    </lineage>
</organism>
<dbReference type="OrthoDB" id="1524733at2"/>
<evidence type="ECO:0000313" key="2">
    <source>
        <dbReference type="Proteomes" id="UP000007519"/>
    </source>
</evidence>
<dbReference type="Gene3D" id="1.25.40.10">
    <property type="entry name" value="Tetratricopeptide repeat domain"/>
    <property type="match status" value="1"/>
</dbReference>
<dbReference type="HOGENOM" id="CLU_146069_0_0_10"/>
<protein>
    <submittedName>
        <fullName evidence="1">Tetratricopeptide TPR_4</fullName>
    </submittedName>
</protein>
<keyword evidence="2" id="KW-1185">Reference proteome</keyword>
<sequence length="106" mass="12278">MSKRLEQLQQLLGQKPQDAFLRFALAKEYEKQEEIELALQQYAALYKDSPQYMGLYYHYAALLIENEEEEMAMRIYEEGIALAQKTGDAHSLSELKNAKTNLEMGL</sequence>
<accession>H6L6N0</accession>
<dbReference type="EMBL" id="CP002831">
    <property type="protein sequence ID" value="AFC25276.1"/>
    <property type="molecule type" value="Genomic_DNA"/>
</dbReference>
<dbReference type="STRING" id="984262.SGRA_2548"/>
<dbReference type="Proteomes" id="UP000007519">
    <property type="component" value="Chromosome"/>
</dbReference>
<dbReference type="SUPFAM" id="SSF48452">
    <property type="entry name" value="TPR-like"/>
    <property type="match status" value="1"/>
</dbReference>
<dbReference type="KEGG" id="sgn:SGRA_2548"/>